<keyword evidence="2" id="KW-1185">Reference proteome</keyword>
<evidence type="ECO:0000313" key="2">
    <source>
        <dbReference type="Proteomes" id="UP000814033"/>
    </source>
</evidence>
<name>A0ACB8RZK4_9AGAM</name>
<dbReference type="EMBL" id="MU275879">
    <property type="protein sequence ID" value="KAI0048998.1"/>
    <property type="molecule type" value="Genomic_DNA"/>
</dbReference>
<protein>
    <submittedName>
        <fullName evidence="1">Uncharacterized protein</fullName>
    </submittedName>
</protein>
<proteinExistence type="predicted"/>
<evidence type="ECO:0000313" key="1">
    <source>
        <dbReference type="EMBL" id="KAI0048998.1"/>
    </source>
</evidence>
<accession>A0ACB8RZK4</accession>
<reference evidence="1" key="2">
    <citation type="journal article" date="2022" name="New Phytol.">
        <title>Evolutionary transition to the ectomycorrhizal habit in the genomes of a hyperdiverse lineage of mushroom-forming fungi.</title>
        <authorList>
            <person name="Looney B."/>
            <person name="Miyauchi S."/>
            <person name="Morin E."/>
            <person name="Drula E."/>
            <person name="Courty P.E."/>
            <person name="Kohler A."/>
            <person name="Kuo A."/>
            <person name="LaButti K."/>
            <person name="Pangilinan J."/>
            <person name="Lipzen A."/>
            <person name="Riley R."/>
            <person name="Andreopoulos W."/>
            <person name="He G."/>
            <person name="Johnson J."/>
            <person name="Nolan M."/>
            <person name="Tritt A."/>
            <person name="Barry K.W."/>
            <person name="Grigoriev I.V."/>
            <person name="Nagy L.G."/>
            <person name="Hibbett D."/>
            <person name="Henrissat B."/>
            <person name="Matheny P.B."/>
            <person name="Labbe J."/>
            <person name="Martin F.M."/>
        </authorList>
    </citation>
    <scope>NUCLEOTIDE SEQUENCE</scope>
    <source>
        <strain evidence="1">FP105234-sp</strain>
    </source>
</reference>
<organism evidence="1 2">
    <name type="scientific">Auriscalpium vulgare</name>
    <dbReference type="NCBI Taxonomy" id="40419"/>
    <lineage>
        <taxon>Eukaryota</taxon>
        <taxon>Fungi</taxon>
        <taxon>Dikarya</taxon>
        <taxon>Basidiomycota</taxon>
        <taxon>Agaricomycotina</taxon>
        <taxon>Agaricomycetes</taxon>
        <taxon>Russulales</taxon>
        <taxon>Auriscalpiaceae</taxon>
        <taxon>Auriscalpium</taxon>
    </lineage>
</organism>
<comment type="caution">
    <text evidence="1">The sequence shown here is derived from an EMBL/GenBank/DDBJ whole genome shotgun (WGS) entry which is preliminary data.</text>
</comment>
<sequence>MNDEHDPDTHRMRITAGGKIQVWVDFALQFFEANEKKALVLHTLPFKPKNEGTHTEETMEVVGSVDEPADQSCKRGMAVSTTTIPRLISVVEIIKREYLKTLDAKKSKELLGLYQYNELGCLEDHAEAGETADDGARPLEELLNGKHVTVKKSPYMKVTLCRQELPGLDASGATPQRPLKRKMSKSAKGRVKKHLKREVANNATDALVENEAEPPEAMAH</sequence>
<reference evidence="1" key="1">
    <citation type="submission" date="2021-02" db="EMBL/GenBank/DDBJ databases">
        <authorList>
            <consortium name="DOE Joint Genome Institute"/>
            <person name="Ahrendt S."/>
            <person name="Looney B.P."/>
            <person name="Miyauchi S."/>
            <person name="Morin E."/>
            <person name="Drula E."/>
            <person name="Courty P.E."/>
            <person name="Chicoki N."/>
            <person name="Fauchery L."/>
            <person name="Kohler A."/>
            <person name="Kuo A."/>
            <person name="Labutti K."/>
            <person name="Pangilinan J."/>
            <person name="Lipzen A."/>
            <person name="Riley R."/>
            <person name="Andreopoulos W."/>
            <person name="He G."/>
            <person name="Johnson J."/>
            <person name="Barry K.W."/>
            <person name="Grigoriev I.V."/>
            <person name="Nagy L."/>
            <person name="Hibbett D."/>
            <person name="Henrissat B."/>
            <person name="Matheny P.B."/>
            <person name="Labbe J."/>
            <person name="Martin F."/>
        </authorList>
    </citation>
    <scope>NUCLEOTIDE SEQUENCE</scope>
    <source>
        <strain evidence="1">FP105234-sp</strain>
    </source>
</reference>
<gene>
    <name evidence="1" type="ORF">FA95DRAFT_1653164</name>
</gene>
<dbReference type="Proteomes" id="UP000814033">
    <property type="component" value="Unassembled WGS sequence"/>
</dbReference>